<dbReference type="Proteomes" id="UP000886824">
    <property type="component" value="Unassembled WGS sequence"/>
</dbReference>
<evidence type="ECO:0000256" key="4">
    <source>
        <dbReference type="ARBA" id="ARBA00023136"/>
    </source>
</evidence>
<evidence type="ECO:0000256" key="3">
    <source>
        <dbReference type="ARBA" id="ARBA00022989"/>
    </source>
</evidence>
<evidence type="ECO:0000256" key="2">
    <source>
        <dbReference type="ARBA" id="ARBA00022692"/>
    </source>
</evidence>
<evidence type="ECO:0000313" key="7">
    <source>
        <dbReference type="Proteomes" id="UP000886824"/>
    </source>
</evidence>
<comment type="subcellular location">
    <subcellularLocation>
        <location evidence="1">Membrane</location>
        <topology evidence="1">Multi-pass membrane protein</topology>
    </subcellularLocation>
</comment>
<keyword evidence="3 5" id="KW-1133">Transmembrane helix</keyword>
<evidence type="ECO:0000256" key="5">
    <source>
        <dbReference type="SAM" id="Phobius"/>
    </source>
</evidence>
<evidence type="ECO:0000313" key="6">
    <source>
        <dbReference type="EMBL" id="HIY73820.1"/>
    </source>
</evidence>
<keyword evidence="4 5" id="KW-0472">Membrane</keyword>
<accession>A0A9D1Z549</accession>
<comment type="caution">
    <text evidence="6">The sequence shown here is derived from an EMBL/GenBank/DDBJ whole genome shotgun (WGS) entry which is preliminary data.</text>
</comment>
<dbReference type="EMBL" id="DXCX01000079">
    <property type="protein sequence ID" value="HIY73820.1"/>
    <property type="molecule type" value="Genomic_DNA"/>
</dbReference>
<reference evidence="6" key="2">
    <citation type="submission" date="2021-04" db="EMBL/GenBank/DDBJ databases">
        <authorList>
            <person name="Gilroy R."/>
        </authorList>
    </citation>
    <scope>NUCLEOTIDE SEQUENCE</scope>
    <source>
        <strain evidence="6">CHK33-7979</strain>
    </source>
</reference>
<keyword evidence="2 5" id="KW-0812">Transmembrane</keyword>
<dbReference type="Gene3D" id="1.10.3720.10">
    <property type="entry name" value="MetI-like"/>
    <property type="match status" value="1"/>
</dbReference>
<dbReference type="AlphaFoldDB" id="A0A9D1Z549"/>
<reference evidence="6" key="1">
    <citation type="journal article" date="2021" name="PeerJ">
        <title>Extensive microbial diversity within the chicken gut microbiome revealed by metagenomics and culture.</title>
        <authorList>
            <person name="Gilroy R."/>
            <person name="Ravi A."/>
            <person name="Getino M."/>
            <person name="Pursley I."/>
            <person name="Horton D.L."/>
            <person name="Alikhan N.F."/>
            <person name="Baker D."/>
            <person name="Gharbi K."/>
            <person name="Hall N."/>
            <person name="Watson M."/>
            <person name="Adriaenssens E.M."/>
            <person name="Foster-Nyarko E."/>
            <person name="Jarju S."/>
            <person name="Secka A."/>
            <person name="Antonio M."/>
            <person name="Oren A."/>
            <person name="Chaudhuri R.R."/>
            <person name="La Ragione R."/>
            <person name="Hildebrand F."/>
            <person name="Pallen M.J."/>
        </authorList>
    </citation>
    <scope>NUCLEOTIDE SEQUENCE</scope>
    <source>
        <strain evidence="6">CHK33-7979</strain>
    </source>
</reference>
<organism evidence="6 7">
    <name type="scientific">Candidatus Intestinimonas merdavium</name>
    <dbReference type="NCBI Taxonomy" id="2838622"/>
    <lineage>
        <taxon>Bacteria</taxon>
        <taxon>Bacillati</taxon>
        <taxon>Bacillota</taxon>
        <taxon>Clostridia</taxon>
        <taxon>Eubacteriales</taxon>
        <taxon>Intestinimonas</taxon>
    </lineage>
</organism>
<feature type="non-terminal residue" evidence="6">
    <location>
        <position position="1"/>
    </location>
</feature>
<dbReference type="InterPro" id="IPR035906">
    <property type="entry name" value="MetI-like_sf"/>
</dbReference>
<proteinExistence type="predicted"/>
<gene>
    <name evidence="6" type="ORF">H9826_07590</name>
</gene>
<feature type="transmembrane region" description="Helical" evidence="5">
    <location>
        <begin position="39"/>
        <end position="62"/>
    </location>
</feature>
<protein>
    <submittedName>
        <fullName evidence="6">Amino acid ABC transporter permease</fullName>
    </submittedName>
</protein>
<dbReference type="GO" id="GO:0016020">
    <property type="term" value="C:membrane"/>
    <property type="evidence" value="ECO:0007669"/>
    <property type="project" value="UniProtKB-SubCell"/>
</dbReference>
<name>A0A9D1Z549_9FIRM</name>
<evidence type="ECO:0000256" key="1">
    <source>
        <dbReference type="ARBA" id="ARBA00004141"/>
    </source>
</evidence>
<sequence length="72" mass="8304">SNEIITLVKDTSLARVIALQEVIWMGESFMKGNQGYRGLVWPLFFTAVYYLIFSGVVTVLLGRLEKKLEFFR</sequence>